<dbReference type="GO" id="GO:0005886">
    <property type="term" value="C:plasma membrane"/>
    <property type="evidence" value="ECO:0007669"/>
    <property type="project" value="TreeGrafter"/>
</dbReference>
<dbReference type="EMBL" id="ASHM01012641">
    <property type="protein sequence ID" value="PNX94598.1"/>
    <property type="molecule type" value="Genomic_DNA"/>
</dbReference>
<dbReference type="GO" id="GO:0046527">
    <property type="term" value="F:glucosyltransferase activity"/>
    <property type="evidence" value="ECO:0007669"/>
    <property type="project" value="TreeGrafter"/>
</dbReference>
<evidence type="ECO:0000313" key="2">
    <source>
        <dbReference type="Proteomes" id="UP000236291"/>
    </source>
</evidence>
<dbReference type="PANTHER" id="PTHR12741:SF47">
    <property type="entry name" value="CALLOSE SYNTHASE 9"/>
    <property type="match status" value="1"/>
</dbReference>
<sequence length="190" mass="21670">VCEHAHSLSQKLDPNSEGRSVLQFKTSLMSVIKQKKEDGIIDTSKDINQLQEFYESYRKKNNIVDEEEMEMHFRESGEYVYCSSSSILKRVIESDSTSTEDLIAYNIIPIDATSSTEVQAAVSALKYFTALPKLPNAYFISPTRSANIFDFLQYTFGFQKDNVANQREHIVHLLANEQSRLGVFQTKPNL</sequence>
<gene>
    <name evidence="1" type="ORF">L195_g017775</name>
</gene>
<dbReference type="AlphaFoldDB" id="A0A2K3MUU5"/>
<accession>A0A2K3MUU5</accession>
<feature type="non-terminal residue" evidence="1">
    <location>
        <position position="1"/>
    </location>
</feature>
<dbReference type="ExpressionAtlas" id="A0A2K3MUU5">
    <property type="expression patterns" value="baseline"/>
</dbReference>
<dbReference type="Proteomes" id="UP000236291">
    <property type="component" value="Unassembled WGS sequence"/>
</dbReference>
<reference evidence="1 2" key="1">
    <citation type="journal article" date="2014" name="Am. J. Bot.">
        <title>Genome assembly and annotation for red clover (Trifolium pratense; Fabaceae).</title>
        <authorList>
            <person name="Istvanek J."/>
            <person name="Jaros M."/>
            <person name="Krenek A."/>
            <person name="Repkova J."/>
        </authorList>
    </citation>
    <scope>NUCLEOTIDE SEQUENCE [LARGE SCALE GENOMIC DNA]</scope>
    <source>
        <strain evidence="2">cv. Tatra</strain>
        <tissue evidence="1">Young leaves</tissue>
    </source>
</reference>
<comment type="caution">
    <text evidence="1">The sequence shown here is derived from an EMBL/GenBank/DDBJ whole genome shotgun (WGS) entry which is preliminary data.</text>
</comment>
<proteinExistence type="predicted"/>
<organism evidence="1 2">
    <name type="scientific">Trifolium pratense</name>
    <name type="common">Red clover</name>
    <dbReference type="NCBI Taxonomy" id="57577"/>
    <lineage>
        <taxon>Eukaryota</taxon>
        <taxon>Viridiplantae</taxon>
        <taxon>Streptophyta</taxon>
        <taxon>Embryophyta</taxon>
        <taxon>Tracheophyta</taxon>
        <taxon>Spermatophyta</taxon>
        <taxon>Magnoliopsida</taxon>
        <taxon>eudicotyledons</taxon>
        <taxon>Gunneridae</taxon>
        <taxon>Pentapetalae</taxon>
        <taxon>rosids</taxon>
        <taxon>fabids</taxon>
        <taxon>Fabales</taxon>
        <taxon>Fabaceae</taxon>
        <taxon>Papilionoideae</taxon>
        <taxon>50 kb inversion clade</taxon>
        <taxon>NPAAA clade</taxon>
        <taxon>Hologalegina</taxon>
        <taxon>IRL clade</taxon>
        <taxon>Trifolieae</taxon>
        <taxon>Trifolium</taxon>
    </lineage>
</organism>
<protein>
    <submittedName>
        <fullName evidence="1">Callose synthase-like protein</fullName>
    </submittedName>
</protein>
<name>A0A2K3MUU5_TRIPR</name>
<evidence type="ECO:0000313" key="1">
    <source>
        <dbReference type="EMBL" id="PNX94598.1"/>
    </source>
</evidence>
<reference evidence="1 2" key="2">
    <citation type="journal article" date="2017" name="Front. Plant Sci.">
        <title>Gene Classification and Mining of Molecular Markers Useful in Red Clover (Trifolium pratense) Breeding.</title>
        <authorList>
            <person name="Istvanek J."/>
            <person name="Dluhosova J."/>
            <person name="Dluhos P."/>
            <person name="Patkova L."/>
            <person name="Nedelnik J."/>
            <person name="Repkova J."/>
        </authorList>
    </citation>
    <scope>NUCLEOTIDE SEQUENCE [LARGE SCALE GENOMIC DNA]</scope>
    <source>
        <strain evidence="2">cv. Tatra</strain>
        <tissue evidence="1">Young leaves</tissue>
    </source>
</reference>
<dbReference type="STRING" id="57577.A0A2K3MUU5"/>
<dbReference type="PANTHER" id="PTHR12741">
    <property type="entry name" value="LYST-INTERACTING PROTEIN LIP5 DOPAMINE RESPONSIVE PROTEIN DRG-1"/>
    <property type="match status" value="1"/>
</dbReference>